<keyword evidence="2" id="KW-0812">Transmembrane</keyword>
<dbReference type="EMBL" id="BSNL01000002">
    <property type="protein sequence ID" value="GLQ28772.1"/>
    <property type="molecule type" value="Genomic_DNA"/>
</dbReference>
<reference evidence="7" key="2">
    <citation type="submission" date="2023-01" db="EMBL/GenBank/DDBJ databases">
        <title>Draft genome sequence of Sulfitobacter pacificus strain NBRC 109915.</title>
        <authorList>
            <person name="Sun Q."/>
            <person name="Mori K."/>
        </authorList>
    </citation>
    <scope>NUCLEOTIDE SEQUENCE</scope>
    <source>
        <strain evidence="7">NBRC 109915</strain>
    </source>
</reference>
<dbReference type="Gene3D" id="2.40.160.50">
    <property type="entry name" value="membrane protein fhac: a member of the omp85/tpsb transporter family"/>
    <property type="match status" value="1"/>
</dbReference>
<dbReference type="PANTHER" id="PTHR34597">
    <property type="entry name" value="SLR1661 PROTEIN"/>
    <property type="match status" value="1"/>
</dbReference>
<evidence type="ECO:0000313" key="8">
    <source>
        <dbReference type="Proteomes" id="UP001161388"/>
    </source>
</evidence>
<evidence type="ECO:0000256" key="3">
    <source>
        <dbReference type="ARBA" id="ARBA00023237"/>
    </source>
</evidence>
<dbReference type="Pfam" id="PF08479">
    <property type="entry name" value="POTRA_2"/>
    <property type="match status" value="1"/>
</dbReference>
<reference evidence="7" key="1">
    <citation type="journal article" date="2014" name="Int. J. Syst. Evol. Microbiol.">
        <title>Complete genome of a new Firmicutes species belonging to the dominant human colonic microbiota ('Ruminococcus bicirculans') reveals two chromosomes and a selective capacity to utilize plant glucans.</title>
        <authorList>
            <consortium name="NISC Comparative Sequencing Program"/>
            <person name="Wegmann U."/>
            <person name="Louis P."/>
            <person name="Goesmann A."/>
            <person name="Henrissat B."/>
            <person name="Duncan S.H."/>
            <person name="Flint H.J."/>
        </authorList>
    </citation>
    <scope>NUCLEOTIDE SEQUENCE</scope>
    <source>
        <strain evidence="7">NBRC 109915</strain>
    </source>
</reference>
<name>A0ABQ5VNM3_9RHOB</name>
<gene>
    <name evidence="7" type="ORF">GCM10007927_35750</name>
</gene>
<protein>
    <recommendedName>
        <fullName evidence="9">Hemolysin activation/secretion protein</fullName>
    </recommendedName>
</protein>
<evidence type="ECO:0000313" key="7">
    <source>
        <dbReference type="EMBL" id="GLQ28772.1"/>
    </source>
</evidence>
<keyword evidence="1" id="KW-1134">Transmembrane beta strand</keyword>
<accession>A0ABQ5VNM3</accession>
<dbReference type="Pfam" id="PF03865">
    <property type="entry name" value="ShlB"/>
    <property type="match status" value="1"/>
</dbReference>
<dbReference type="InterPro" id="IPR013686">
    <property type="entry name" value="Polypept-transport_assoc_ShlB"/>
</dbReference>
<dbReference type="InterPro" id="IPR051544">
    <property type="entry name" value="TPS_OM_transporter"/>
</dbReference>
<keyword evidence="3" id="KW-0998">Cell outer membrane</keyword>
<evidence type="ECO:0000259" key="6">
    <source>
        <dbReference type="Pfam" id="PF08479"/>
    </source>
</evidence>
<feature type="domain" description="Polypeptide-transport-associated ShlB-type" evidence="6">
    <location>
        <begin position="85"/>
        <end position="138"/>
    </location>
</feature>
<comment type="caution">
    <text evidence="7">The sequence shown here is derived from an EMBL/GenBank/DDBJ whole genome shotgun (WGS) entry which is preliminary data.</text>
</comment>
<feature type="domain" description="Haemolysin activator HlyB C-terminal" evidence="5">
    <location>
        <begin position="210"/>
        <end position="531"/>
    </location>
</feature>
<feature type="chain" id="PRO_5046889544" description="Hemolysin activation/secretion protein" evidence="4">
    <location>
        <begin position="22"/>
        <end position="575"/>
    </location>
</feature>
<organism evidence="7 8">
    <name type="scientific">Sulfitobacter pacificus</name>
    <dbReference type="NCBI Taxonomy" id="1499314"/>
    <lineage>
        <taxon>Bacteria</taxon>
        <taxon>Pseudomonadati</taxon>
        <taxon>Pseudomonadota</taxon>
        <taxon>Alphaproteobacteria</taxon>
        <taxon>Rhodobacterales</taxon>
        <taxon>Roseobacteraceae</taxon>
        <taxon>Sulfitobacter</taxon>
    </lineage>
</organism>
<dbReference type="Proteomes" id="UP001161388">
    <property type="component" value="Unassembled WGS sequence"/>
</dbReference>
<evidence type="ECO:0000256" key="2">
    <source>
        <dbReference type="ARBA" id="ARBA00022692"/>
    </source>
</evidence>
<dbReference type="RefSeq" id="WP_386259542.1">
    <property type="nucleotide sequence ID" value="NZ_JBHSWF010000011.1"/>
</dbReference>
<dbReference type="InterPro" id="IPR005565">
    <property type="entry name" value="Hemolysn_activator_HlyB_C"/>
</dbReference>
<evidence type="ECO:0000256" key="1">
    <source>
        <dbReference type="ARBA" id="ARBA00022452"/>
    </source>
</evidence>
<proteinExistence type="predicted"/>
<keyword evidence="4" id="KW-0732">Signal</keyword>
<evidence type="ECO:0000256" key="4">
    <source>
        <dbReference type="SAM" id="SignalP"/>
    </source>
</evidence>
<evidence type="ECO:0008006" key="9">
    <source>
        <dbReference type="Google" id="ProtNLM"/>
    </source>
</evidence>
<sequence length="575" mass="60383">MFAALILGTAVSLGAVPQLHAQTASDIAPSSFAPDAQRLKGAVVFSGARGTKPPAGAEKLLINLSGVTLTDGLPQMAEVNAATKARLSGKTITVAEIFNAASDLETAYTQAGFVLARVVLPAQELRDGGRLKIVVIDGFVETVDTANVPAPVRNRISRITDPLVGKRSLRLPEIERQLLLAGDTYGVSLGSALAAGATPGGTSLILQPEFRPVTGFFAFDNANASSLGPINLSAGVEVNSPFNLGETFYARISGSPASDNANGLGAFFGSDPRVRTLSVGGVVPLGYKGLTLNIEATDSRTAPDPLPLPTTSRFDRTSVRLFYPFIRSRNRNISGQLTLDRQSDEQFLVGAGNTRTPVYKDETTVLRAALDGFWLTEGGAAIEAGASLSHGIDALGARTLADVGGGTPLSRQGADAEFTKLVLSGRIRRPINDRFNFSLAGRMQTSFGDPLLTAEQFGIAGSQELSAFDAGAIKGDSGFVARAEISMPKQVSYGDTPLLISPYIFGAYGDVSLESPTAQEVADLSATSVGIGVELNSLSKSNFSTATVRIEYARGTRDDNLPDNNRFSIQGSFRF</sequence>
<dbReference type="PANTHER" id="PTHR34597:SF6">
    <property type="entry name" value="BLR6126 PROTEIN"/>
    <property type="match status" value="1"/>
</dbReference>
<keyword evidence="1" id="KW-0472">Membrane</keyword>
<evidence type="ECO:0000259" key="5">
    <source>
        <dbReference type="Pfam" id="PF03865"/>
    </source>
</evidence>
<keyword evidence="8" id="KW-1185">Reference proteome</keyword>
<feature type="signal peptide" evidence="4">
    <location>
        <begin position="1"/>
        <end position="21"/>
    </location>
</feature>
<dbReference type="Gene3D" id="3.10.20.310">
    <property type="entry name" value="membrane protein fhac"/>
    <property type="match status" value="1"/>
</dbReference>